<protein>
    <submittedName>
        <fullName evidence="2">Uncharacterized protein</fullName>
    </submittedName>
</protein>
<organism evidence="2 3">
    <name type="scientific">Suillus subaureus</name>
    <dbReference type="NCBI Taxonomy" id="48587"/>
    <lineage>
        <taxon>Eukaryota</taxon>
        <taxon>Fungi</taxon>
        <taxon>Dikarya</taxon>
        <taxon>Basidiomycota</taxon>
        <taxon>Agaricomycotina</taxon>
        <taxon>Agaricomycetes</taxon>
        <taxon>Agaricomycetidae</taxon>
        <taxon>Boletales</taxon>
        <taxon>Suillineae</taxon>
        <taxon>Suillaceae</taxon>
        <taxon>Suillus</taxon>
    </lineage>
</organism>
<dbReference type="OrthoDB" id="2634326at2759"/>
<reference evidence="2" key="1">
    <citation type="journal article" date="2020" name="New Phytol.">
        <title>Comparative genomics reveals dynamic genome evolution in host specialist ectomycorrhizal fungi.</title>
        <authorList>
            <person name="Lofgren L.A."/>
            <person name="Nguyen N.H."/>
            <person name="Vilgalys R."/>
            <person name="Ruytinx J."/>
            <person name="Liao H.L."/>
            <person name="Branco S."/>
            <person name="Kuo A."/>
            <person name="LaButti K."/>
            <person name="Lipzen A."/>
            <person name="Andreopoulos W."/>
            <person name="Pangilinan J."/>
            <person name="Riley R."/>
            <person name="Hundley H."/>
            <person name="Na H."/>
            <person name="Barry K."/>
            <person name="Grigoriev I.V."/>
            <person name="Stajich J.E."/>
            <person name="Kennedy P.G."/>
        </authorList>
    </citation>
    <scope>NUCLEOTIDE SEQUENCE</scope>
    <source>
        <strain evidence="2">MN1</strain>
    </source>
</reference>
<sequence>MFVTDAQQLFLEIYSFMDWILLAQPHITASDRTAIVNLEWMGAFMHNSDMCNKLYIAGIPVCPFYSPVLIKSSLQCSHNCQLHVRHLYGGTTFRDPKPGPLLGPSSSSLSTPSSSTAGPSSQPSIAGKALPKHHNKKHRHQPYVKDAQPAHHNQSGESIRDKWKDPESPYFPPSMLHWDNALKRCIKDSSCVRTPYLPEHLQGYITTWLACHPIWIRWVDHNPPHNYPSPQLWHDFLSSGISAQSQAAAPKAKAPEKKVLTVAEKCKGMMKDLFGDDMVDSHGDLFVPEGMVEFHGEQVPVTSLTNPPQLLAQKITWELFELGFHYELRDLDCHLAKGCWAEDPVGRKQLLHAIFPGEAGLVMWLELFPNGQLWDVESYLNWCSSIP</sequence>
<feature type="region of interest" description="Disordered" evidence="1">
    <location>
        <begin position="99"/>
        <end position="166"/>
    </location>
</feature>
<evidence type="ECO:0000313" key="3">
    <source>
        <dbReference type="Proteomes" id="UP000807769"/>
    </source>
</evidence>
<dbReference type="RefSeq" id="XP_041186528.1">
    <property type="nucleotide sequence ID" value="XM_041341228.1"/>
</dbReference>
<proteinExistence type="predicted"/>
<accession>A0A9P7DU40</accession>
<dbReference type="EMBL" id="JABBWG010000068">
    <property type="protein sequence ID" value="KAG1803293.1"/>
    <property type="molecule type" value="Genomic_DNA"/>
</dbReference>
<evidence type="ECO:0000256" key="1">
    <source>
        <dbReference type="SAM" id="MobiDB-lite"/>
    </source>
</evidence>
<dbReference type="Proteomes" id="UP000807769">
    <property type="component" value="Unassembled WGS sequence"/>
</dbReference>
<name>A0A9P7DU40_9AGAM</name>
<gene>
    <name evidence="2" type="ORF">BJ212DRAFT_1487083</name>
</gene>
<dbReference type="GeneID" id="64635244"/>
<comment type="caution">
    <text evidence="2">The sequence shown here is derived from an EMBL/GenBank/DDBJ whole genome shotgun (WGS) entry which is preliminary data.</text>
</comment>
<keyword evidence="3" id="KW-1185">Reference proteome</keyword>
<evidence type="ECO:0000313" key="2">
    <source>
        <dbReference type="EMBL" id="KAG1803293.1"/>
    </source>
</evidence>
<feature type="compositionally biased region" description="Basic residues" evidence="1">
    <location>
        <begin position="130"/>
        <end position="142"/>
    </location>
</feature>
<dbReference type="AlphaFoldDB" id="A0A9P7DU40"/>
<feature type="compositionally biased region" description="Low complexity" evidence="1">
    <location>
        <begin position="100"/>
        <end position="124"/>
    </location>
</feature>